<dbReference type="PANTHER" id="PTHR13411">
    <property type="entry name" value="PLASMINOGEN RECEPTOR (KT)"/>
    <property type="match status" value="1"/>
</dbReference>
<comment type="caution">
    <text evidence="1">The sequence shown here is derived from an EMBL/GenBank/DDBJ whole genome shotgun (WGS) entry which is preliminary data.</text>
</comment>
<organism evidence="1 2">
    <name type="scientific">Steinernema hermaphroditum</name>
    <dbReference type="NCBI Taxonomy" id="289476"/>
    <lineage>
        <taxon>Eukaryota</taxon>
        <taxon>Metazoa</taxon>
        <taxon>Ecdysozoa</taxon>
        <taxon>Nematoda</taxon>
        <taxon>Chromadorea</taxon>
        <taxon>Rhabditida</taxon>
        <taxon>Tylenchina</taxon>
        <taxon>Panagrolaimomorpha</taxon>
        <taxon>Strongyloidoidea</taxon>
        <taxon>Steinernematidae</taxon>
        <taxon>Steinernema</taxon>
    </lineage>
</organism>
<name>A0AA39GW50_9BILA</name>
<evidence type="ECO:0000313" key="2">
    <source>
        <dbReference type="Proteomes" id="UP001175271"/>
    </source>
</evidence>
<reference evidence="1" key="1">
    <citation type="submission" date="2023-06" db="EMBL/GenBank/DDBJ databases">
        <title>Genomic analysis of the entomopathogenic nematode Steinernema hermaphroditum.</title>
        <authorList>
            <person name="Schwarz E.M."/>
            <person name="Heppert J.K."/>
            <person name="Baniya A."/>
            <person name="Schwartz H.T."/>
            <person name="Tan C.-H."/>
            <person name="Antoshechkin I."/>
            <person name="Sternberg P.W."/>
            <person name="Goodrich-Blair H."/>
            <person name="Dillman A.R."/>
        </authorList>
    </citation>
    <scope>NUCLEOTIDE SEQUENCE</scope>
    <source>
        <strain evidence="1">PS9179</strain>
        <tissue evidence="1">Whole animal</tissue>
    </source>
</reference>
<dbReference type="GO" id="GO:0005886">
    <property type="term" value="C:plasma membrane"/>
    <property type="evidence" value="ECO:0007669"/>
    <property type="project" value="InterPro"/>
</dbReference>
<dbReference type="PANTHER" id="PTHR13411:SF6">
    <property type="entry name" value="PLASMINOGEN RECEPTOR (KT)"/>
    <property type="match status" value="1"/>
</dbReference>
<protein>
    <recommendedName>
        <fullName evidence="3">Plasminogen receptor (KT)</fullName>
    </recommendedName>
</protein>
<accession>A0AA39GW50</accession>
<dbReference type="EMBL" id="JAUCMV010000005">
    <property type="protein sequence ID" value="KAK0394658.1"/>
    <property type="molecule type" value="Genomic_DNA"/>
</dbReference>
<evidence type="ECO:0000313" key="1">
    <source>
        <dbReference type="EMBL" id="KAK0394658.1"/>
    </source>
</evidence>
<dbReference type="Pfam" id="PF10166">
    <property type="entry name" value="DUF2368"/>
    <property type="match status" value="2"/>
</dbReference>
<proteinExistence type="predicted"/>
<evidence type="ECO:0008006" key="3">
    <source>
        <dbReference type="Google" id="ProtNLM"/>
    </source>
</evidence>
<sequence>MGALYSRSQSAAGPSQVVTPAYDELLLKLEQRRIEREIALIQAIQERKAALKLAEAREALKWSVPTGLLTIAMTVVASYKHKNLLHLVPVFPIAGYLSYQVNSCYGTKREIVLDESEKIFAESGAQLVPEPISTTEVQMGSSQSVSSQCDCSTAKKVNIEEEYNKKMEEEIVMKTMQLEHKEALKLAHKREQLAWEVLGASTTTIAIMAAARILQNKLLIVPMVPLIMCMGYRYDQCYGEHAQNIKEKANQILKNELNILKLPGQEITLAELDSRRNVQLREIANL</sequence>
<gene>
    <name evidence="1" type="ORF">QR680_000860</name>
</gene>
<dbReference type="InterPro" id="IPR019319">
    <property type="entry name" value="Plg-R(KT)"/>
</dbReference>
<dbReference type="AlphaFoldDB" id="A0AA39GW50"/>
<dbReference type="Proteomes" id="UP001175271">
    <property type="component" value="Unassembled WGS sequence"/>
</dbReference>
<keyword evidence="2" id="KW-1185">Reference proteome</keyword>